<accession>A0A1H0WTE3</accession>
<reference evidence="3" key="1">
    <citation type="submission" date="2016-10" db="EMBL/GenBank/DDBJ databases">
        <authorList>
            <person name="Varghese N."/>
            <person name="Submissions S."/>
        </authorList>
    </citation>
    <scope>NUCLEOTIDE SEQUENCE [LARGE SCALE GENOMIC DNA]</scope>
    <source>
        <strain evidence="3">CGMCC 4.6609</strain>
    </source>
</reference>
<sequence>MKTIVIGGSGYTGRHVVDACLRNDHEVTVVGRSQPTNLPKEVIFRYGDASALTHDQWLLTLEGNEALVFAAGVDSRAQVPPPSNAFFQRHNVDAVRRMMSAACEVGITSAVIHGSYNVALHRQRPEMKLLERHPYISSRADQAAQARSVAGSDCSVAVLEIPYVFGRTPGRPNQFEYMIPWLSGTINLPLMAPPGGTAVVSASAIGVATCAALTARLDGDFPVTQANLTWTELVSRLAKLAGHPRPGEIRHLPARLFQRFMQFNGYRDRMRGVDSGLDHKYYSELYTSEMFTPVCLPELGIDDSDLNDALRETVSGTT</sequence>
<dbReference type="RefSeq" id="WP_090104069.1">
    <property type="nucleotide sequence ID" value="NZ_FNIX01000023.1"/>
</dbReference>
<evidence type="ECO:0000259" key="1">
    <source>
        <dbReference type="Pfam" id="PF01370"/>
    </source>
</evidence>
<proteinExistence type="predicted"/>
<dbReference type="Pfam" id="PF01370">
    <property type="entry name" value="Epimerase"/>
    <property type="match status" value="1"/>
</dbReference>
<organism evidence="2 3">
    <name type="scientific">Lentzea jiangxiensis</name>
    <dbReference type="NCBI Taxonomy" id="641025"/>
    <lineage>
        <taxon>Bacteria</taxon>
        <taxon>Bacillati</taxon>
        <taxon>Actinomycetota</taxon>
        <taxon>Actinomycetes</taxon>
        <taxon>Pseudonocardiales</taxon>
        <taxon>Pseudonocardiaceae</taxon>
        <taxon>Lentzea</taxon>
    </lineage>
</organism>
<dbReference type="OrthoDB" id="5723970at2"/>
<keyword evidence="3" id="KW-1185">Reference proteome</keyword>
<dbReference type="STRING" id="641025.SAMN05421507_1235"/>
<evidence type="ECO:0000313" key="2">
    <source>
        <dbReference type="EMBL" id="SDP93987.1"/>
    </source>
</evidence>
<dbReference type="SUPFAM" id="SSF51735">
    <property type="entry name" value="NAD(P)-binding Rossmann-fold domains"/>
    <property type="match status" value="1"/>
</dbReference>
<dbReference type="AlphaFoldDB" id="A0A1H0WTE3"/>
<dbReference type="InterPro" id="IPR001509">
    <property type="entry name" value="Epimerase_deHydtase"/>
</dbReference>
<gene>
    <name evidence="2" type="ORF">SAMN05421507_1235</name>
</gene>
<dbReference type="InterPro" id="IPR036291">
    <property type="entry name" value="NAD(P)-bd_dom_sf"/>
</dbReference>
<name>A0A1H0WTE3_9PSEU</name>
<feature type="domain" description="NAD-dependent epimerase/dehydratase" evidence="1">
    <location>
        <begin position="4"/>
        <end position="175"/>
    </location>
</feature>
<dbReference type="Gene3D" id="3.40.50.720">
    <property type="entry name" value="NAD(P)-binding Rossmann-like Domain"/>
    <property type="match status" value="1"/>
</dbReference>
<dbReference type="Proteomes" id="UP000199691">
    <property type="component" value="Unassembled WGS sequence"/>
</dbReference>
<evidence type="ECO:0000313" key="3">
    <source>
        <dbReference type="Proteomes" id="UP000199691"/>
    </source>
</evidence>
<dbReference type="EMBL" id="FNIX01000023">
    <property type="protein sequence ID" value="SDP93987.1"/>
    <property type="molecule type" value="Genomic_DNA"/>
</dbReference>
<protein>
    <submittedName>
        <fullName evidence="2">Nucleoside-diphosphate-sugar epimerase</fullName>
    </submittedName>
</protein>